<sequence length="204" mass="23316">MVVPCDSKQVVLQFPKRCTPENISLFSGFMATIPHLIAPLAKDRYKINVEPKCPRKPAHPPQQSVSPPEKIPKFVIPRLSHRRRLTAEMRHERKVRYANAISAWDRAKQKQAQRICFRTSYEGSISSILGGNQMASTRHSPVKWSERSVKVPKESNASSLFDDWATFRTEALPTPNALRWMTGSEVNPVVPSFDQIRKRELGWL</sequence>
<dbReference type="Proteomes" id="UP000271162">
    <property type="component" value="Unassembled WGS sequence"/>
</dbReference>
<proteinExistence type="predicted"/>
<keyword evidence="2" id="KW-1185">Reference proteome</keyword>
<evidence type="ECO:0000313" key="2">
    <source>
        <dbReference type="Proteomes" id="UP000271162"/>
    </source>
</evidence>
<dbReference type="WBParaSite" id="NBR_0001796401-mRNA-1">
    <property type="protein sequence ID" value="NBR_0001796401-mRNA-1"/>
    <property type="gene ID" value="NBR_0001796401"/>
</dbReference>
<evidence type="ECO:0000313" key="1">
    <source>
        <dbReference type="EMBL" id="VDL81685.1"/>
    </source>
</evidence>
<evidence type="ECO:0000313" key="3">
    <source>
        <dbReference type="WBParaSite" id="NBR_0001796401-mRNA-1"/>
    </source>
</evidence>
<dbReference type="STRING" id="27835.A0A0N4YLH5"/>
<name>A0A0N4YLH5_NIPBR</name>
<accession>A0A0N4YLH5</accession>
<dbReference type="AlphaFoldDB" id="A0A0N4YLH5"/>
<dbReference type="EMBL" id="UYSL01023089">
    <property type="protein sequence ID" value="VDL81685.1"/>
    <property type="molecule type" value="Genomic_DNA"/>
</dbReference>
<organism evidence="3">
    <name type="scientific">Nippostrongylus brasiliensis</name>
    <name type="common">Rat hookworm</name>
    <dbReference type="NCBI Taxonomy" id="27835"/>
    <lineage>
        <taxon>Eukaryota</taxon>
        <taxon>Metazoa</taxon>
        <taxon>Ecdysozoa</taxon>
        <taxon>Nematoda</taxon>
        <taxon>Chromadorea</taxon>
        <taxon>Rhabditida</taxon>
        <taxon>Rhabditina</taxon>
        <taxon>Rhabditomorpha</taxon>
        <taxon>Strongyloidea</taxon>
        <taxon>Heligmosomidae</taxon>
        <taxon>Nippostrongylus</taxon>
    </lineage>
</organism>
<reference evidence="3" key="1">
    <citation type="submission" date="2017-02" db="UniProtKB">
        <authorList>
            <consortium name="WormBaseParasite"/>
        </authorList>
    </citation>
    <scope>IDENTIFICATION</scope>
</reference>
<protein>
    <submittedName>
        <fullName evidence="3">Remorin_C domain-containing protein</fullName>
    </submittedName>
</protein>
<reference evidence="1 2" key="2">
    <citation type="submission" date="2018-11" db="EMBL/GenBank/DDBJ databases">
        <authorList>
            <consortium name="Pathogen Informatics"/>
        </authorList>
    </citation>
    <scope>NUCLEOTIDE SEQUENCE [LARGE SCALE GENOMIC DNA]</scope>
</reference>
<gene>
    <name evidence="1" type="ORF">NBR_LOCUS17965</name>
</gene>